<protein>
    <submittedName>
        <fullName evidence="2">PadR-like family transcriptional regulator</fullName>
    </submittedName>
</protein>
<evidence type="ECO:0000313" key="3">
    <source>
        <dbReference type="Proteomes" id="UP000001882"/>
    </source>
</evidence>
<dbReference type="SUPFAM" id="SSF46785">
    <property type="entry name" value="Winged helix' DNA-binding domain"/>
    <property type="match status" value="1"/>
</dbReference>
<proteinExistence type="predicted"/>
<feature type="domain" description="Transcription regulator PadR N-terminal" evidence="1">
    <location>
        <begin position="8"/>
        <end position="83"/>
    </location>
</feature>
<accession>D1Z132</accession>
<dbReference type="RefSeq" id="WP_012901078.1">
    <property type="nucleotide sequence ID" value="NC_013665.1"/>
</dbReference>
<dbReference type="InterPro" id="IPR005149">
    <property type="entry name" value="Tscrpt_reg_PadR_N"/>
</dbReference>
<keyword evidence="3" id="KW-1185">Reference proteome</keyword>
<sequence length="175" mass="20069">MVDLELIILGALQGMPMHGYGLRQGLMASYGNRYFKLSNSSLYRALAKLESEGCIEGKKVPQENVPDRMMYNITEAGKKKLKKKAATPVKPSTTPGGYDFDFKTQAVHFGMLTKEERRRVTQPLYENSGEELKEALSKHEKFGQYLDRYQLAVLEQGIEELKHKHQFYGRLMEME</sequence>
<dbReference type="InterPro" id="IPR036390">
    <property type="entry name" value="WH_DNA-bd_sf"/>
</dbReference>
<dbReference type="PANTHER" id="PTHR43252">
    <property type="entry name" value="TRANSCRIPTIONAL REGULATOR YQJI"/>
    <property type="match status" value="1"/>
</dbReference>
<evidence type="ECO:0000259" key="1">
    <source>
        <dbReference type="Pfam" id="PF03551"/>
    </source>
</evidence>
<dbReference type="Gene3D" id="1.10.10.10">
    <property type="entry name" value="Winged helix-like DNA-binding domain superfamily/Winged helix DNA-binding domain"/>
    <property type="match status" value="1"/>
</dbReference>
<reference evidence="2 3" key="1">
    <citation type="journal article" date="2007" name="Appl. Environ. Microbiol.">
        <title>Isolation of key methanogens for global methane emission from rice paddy fields: a novel isolate affiliated with the clone cluster rice cluster I.</title>
        <authorList>
            <person name="Sakai S."/>
            <person name="Imachi H."/>
            <person name="Sekiguchi Y."/>
            <person name="Ohashi A."/>
            <person name="Harada H."/>
            <person name="Kamagata Y."/>
        </authorList>
    </citation>
    <scope>NUCLEOTIDE SEQUENCE [LARGE SCALE GENOMIC DNA]</scope>
    <source>
        <strain evidence="3">DSM 17711 / JCM 13418 / NBRC 101707 / SANAE</strain>
    </source>
</reference>
<dbReference type="eggNOG" id="arCOG00001">
    <property type="taxonomic scope" value="Archaea"/>
</dbReference>
<gene>
    <name evidence="2" type="ordered locus">MCP_2332</name>
</gene>
<dbReference type="GeneID" id="8682130"/>
<dbReference type="Proteomes" id="UP000001882">
    <property type="component" value="Chromosome"/>
</dbReference>
<dbReference type="AlphaFoldDB" id="D1Z132"/>
<dbReference type="InParanoid" id="D1Z132"/>
<name>D1Z132_METPS</name>
<dbReference type="EMBL" id="AP011532">
    <property type="protein sequence ID" value="BAI62404.1"/>
    <property type="molecule type" value="Genomic_DNA"/>
</dbReference>
<dbReference type="Pfam" id="PF03551">
    <property type="entry name" value="PadR"/>
    <property type="match status" value="1"/>
</dbReference>
<reference evidence="3" key="3">
    <citation type="journal article" date="2011" name="PLoS ONE">
        <title>Genome sequence of a mesophilic hydrogenotrophic methanogen Methanocella paludicola, the first cultivated representative of the order Methanocellales.</title>
        <authorList>
            <person name="Sakai S."/>
            <person name="Takaki Y."/>
            <person name="Shimamura S."/>
            <person name="Sekine M."/>
            <person name="Tajima T."/>
            <person name="Kosugi H."/>
            <person name="Ichikawa N."/>
            <person name="Tasumi E."/>
            <person name="Hiraki A.T."/>
            <person name="Shimizu A."/>
            <person name="Kato Y."/>
            <person name="Nishiko R."/>
            <person name="Mori K."/>
            <person name="Fujita N."/>
            <person name="Imachi H."/>
            <person name="Takai K."/>
        </authorList>
    </citation>
    <scope>NUCLEOTIDE SEQUENCE [LARGE SCALE GENOMIC DNA]</scope>
    <source>
        <strain evidence="3">DSM 17711 / JCM 13418 / NBRC 101707 / SANAE</strain>
    </source>
</reference>
<dbReference type="KEGG" id="mpd:MCP_2332"/>
<dbReference type="OrthoDB" id="56053at2157"/>
<organism evidence="2 3">
    <name type="scientific">Methanocella paludicola (strain DSM 17711 / JCM 13418 / NBRC 101707 / SANAE)</name>
    <dbReference type="NCBI Taxonomy" id="304371"/>
    <lineage>
        <taxon>Archaea</taxon>
        <taxon>Methanobacteriati</taxon>
        <taxon>Methanobacteriota</taxon>
        <taxon>Stenosarchaea group</taxon>
        <taxon>Methanomicrobia</taxon>
        <taxon>Methanocellales</taxon>
        <taxon>Methanocellaceae</taxon>
        <taxon>Methanocella</taxon>
    </lineage>
</organism>
<dbReference type="PANTHER" id="PTHR43252:SF2">
    <property type="entry name" value="TRANSCRIPTION REGULATOR, PADR-LIKE FAMILY"/>
    <property type="match status" value="1"/>
</dbReference>
<evidence type="ECO:0000313" key="2">
    <source>
        <dbReference type="EMBL" id="BAI62404.1"/>
    </source>
</evidence>
<dbReference type="STRING" id="304371.MCP_2332"/>
<reference evidence="2 3" key="2">
    <citation type="journal article" date="2008" name="Int. J. Syst. Evol. Microbiol.">
        <title>Methanocella paludicola gen. nov., sp. nov., a methane-producing archaeon, the first isolate of the lineage 'Rice Cluster I', and proposal of the new archaeal order Methanocellales ord. nov.</title>
        <authorList>
            <person name="Sakai S."/>
            <person name="Imachi H."/>
            <person name="Hanada S."/>
            <person name="Ohashi A."/>
            <person name="Harada H."/>
            <person name="Kamagata Y."/>
        </authorList>
    </citation>
    <scope>NUCLEOTIDE SEQUENCE [LARGE SCALE GENOMIC DNA]</scope>
    <source>
        <strain evidence="3">DSM 17711 / JCM 13418 / NBRC 101707 / SANAE</strain>
    </source>
</reference>
<dbReference type="InterPro" id="IPR036388">
    <property type="entry name" value="WH-like_DNA-bd_sf"/>
</dbReference>